<evidence type="ECO:0000313" key="2">
    <source>
        <dbReference type="EMBL" id="CAH1233791.1"/>
    </source>
</evidence>
<organism evidence="2 3">
    <name type="scientific">Branchiostoma lanceolatum</name>
    <name type="common">Common lancelet</name>
    <name type="synonym">Amphioxus lanceolatum</name>
    <dbReference type="NCBI Taxonomy" id="7740"/>
    <lineage>
        <taxon>Eukaryota</taxon>
        <taxon>Metazoa</taxon>
        <taxon>Chordata</taxon>
        <taxon>Cephalochordata</taxon>
        <taxon>Leptocardii</taxon>
        <taxon>Amphioxiformes</taxon>
        <taxon>Branchiostomatidae</taxon>
        <taxon>Branchiostoma</taxon>
    </lineage>
</organism>
<dbReference type="Proteomes" id="UP000838412">
    <property type="component" value="Chromosome 1"/>
</dbReference>
<sequence length="93" mass="9964">MLSKRRPVRHSGLRTDSATSKVHNEKNLAEQIAMESNPALLAVCLAVVSAFITQHGRVRGQLPPPVCQTWNSTTVVCSLGSSSVLVEVILNGV</sequence>
<evidence type="ECO:0000313" key="3">
    <source>
        <dbReference type="Proteomes" id="UP000838412"/>
    </source>
</evidence>
<feature type="compositionally biased region" description="Basic residues" evidence="1">
    <location>
        <begin position="1"/>
        <end position="12"/>
    </location>
</feature>
<evidence type="ECO:0000256" key="1">
    <source>
        <dbReference type="SAM" id="MobiDB-lite"/>
    </source>
</evidence>
<protein>
    <submittedName>
        <fullName evidence="2">Hypp829 protein</fullName>
    </submittedName>
</protein>
<accession>A0A8J9W185</accession>
<feature type="region of interest" description="Disordered" evidence="1">
    <location>
        <begin position="1"/>
        <end position="22"/>
    </location>
</feature>
<proteinExistence type="predicted"/>
<gene>
    <name evidence="2" type="primary">Hypp829</name>
    <name evidence="2" type="ORF">BLAG_LOCUS2436</name>
</gene>
<dbReference type="AlphaFoldDB" id="A0A8J9W185"/>
<keyword evidence="3" id="KW-1185">Reference proteome</keyword>
<dbReference type="EMBL" id="OV696686">
    <property type="protein sequence ID" value="CAH1233791.1"/>
    <property type="molecule type" value="Genomic_DNA"/>
</dbReference>
<name>A0A8J9W185_BRALA</name>
<reference evidence="2" key="1">
    <citation type="submission" date="2022-01" db="EMBL/GenBank/DDBJ databases">
        <authorList>
            <person name="Braso-Vives M."/>
        </authorList>
    </citation>
    <scope>NUCLEOTIDE SEQUENCE</scope>
</reference>